<feature type="transmembrane region" description="Helical" evidence="2">
    <location>
        <begin position="351"/>
        <end position="373"/>
    </location>
</feature>
<protein>
    <submittedName>
        <fullName evidence="3">Uncharacterized protein</fullName>
    </submittedName>
</protein>
<name>A0A2N0UM89_9FIRM</name>
<proteinExistence type="predicted"/>
<gene>
    <name evidence="3" type="ORF">RBATCC27255_00177</name>
</gene>
<evidence type="ECO:0000313" key="3">
    <source>
        <dbReference type="EMBL" id="PKD32704.1"/>
    </source>
</evidence>
<dbReference type="PANTHER" id="PTHR37826">
    <property type="entry name" value="FLOTILLIN BAND_7_5 DOMAIN PROTEIN"/>
    <property type="match status" value="1"/>
</dbReference>
<keyword evidence="2" id="KW-1133">Transmembrane helix</keyword>
<evidence type="ECO:0000313" key="4">
    <source>
        <dbReference type="Proteomes" id="UP000233425"/>
    </source>
</evidence>
<keyword evidence="4" id="KW-1185">Reference proteome</keyword>
<dbReference type="Gene3D" id="2.20.28.30">
    <property type="entry name" value="RNA polymerase ii, chain L"/>
    <property type="match status" value="2"/>
</dbReference>
<sequence length="374" mass="42307">MATVNYTCPNCAAPLKFNPDKQMFSCEYCMSDFTEKYVQDFFAKKEQKENSAEKQEKKEQEKAKENAAKQAQSNDSAQAENKTEEEAVIYNCPSCGAQVVTTASTAATTCFYCQNPVVLGGRLSGEFKPDRVIPFKLSKQKAIDKFLEMCKRKWFLPKNFVSEKHFDKLTGVYFPYWYVDEQRSAQMVAKGEKVRSWTVGDDRYTETKVFELHRAGNLIVNNVFERALKGQDRDMLQCVHPYDLGEAHPFAMSYLSGFQAEKRDIEQNEVAQAVQTRINGYCQQLMKDTASGYSAVQIQNYNDKIDLENWNYTLLPVWVVTYKYRGKILPFAVNGQTGKTYGELPTSAGKLLAFAAIIAAALMALGLLGGLLFL</sequence>
<dbReference type="RefSeq" id="WP_046431065.1">
    <property type="nucleotide sequence ID" value="NZ_CABMMZ010000016.1"/>
</dbReference>
<evidence type="ECO:0000256" key="1">
    <source>
        <dbReference type="SAM" id="MobiDB-lite"/>
    </source>
</evidence>
<feature type="compositionally biased region" description="Basic and acidic residues" evidence="1">
    <location>
        <begin position="48"/>
        <end position="67"/>
    </location>
</feature>
<dbReference type="AlphaFoldDB" id="A0A2N0UM89"/>
<feature type="region of interest" description="Disordered" evidence="1">
    <location>
        <begin position="48"/>
        <end position="81"/>
    </location>
</feature>
<reference evidence="3" key="1">
    <citation type="journal article" date="2018" name="Environ. Microbiol.">
        <title>Sporulation capability and amylosome conservation among diverse human colonic and rumen isolates of the keystone starch-degrader Ruminococcus bromii.</title>
        <authorList>
            <person name="Mukhopadhya I."/>
            <person name="Morais S."/>
            <person name="Laverde-Gomez J."/>
            <person name="Sheridan P.O."/>
            <person name="Walker A.W."/>
            <person name="Kelly W."/>
            <person name="Klieve A.V."/>
            <person name="Ouwerkerk D."/>
            <person name="Duncan S.H."/>
            <person name="Louis P."/>
            <person name="Koropatkin N."/>
            <person name="Cockburn D."/>
            <person name="Kibler R."/>
            <person name="Cooper P.J."/>
            <person name="Sandoval C."/>
            <person name="Crost E."/>
            <person name="Juge N."/>
            <person name="Bayer E.A."/>
            <person name="Flint H.J."/>
        </authorList>
    </citation>
    <scope>NUCLEOTIDE SEQUENCE [LARGE SCALE GENOMIC DNA]</scope>
    <source>
        <strain evidence="3">ATCC 27255</strain>
    </source>
</reference>
<keyword evidence="2" id="KW-0472">Membrane</keyword>
<dbReference type="PANTHER" id="PTHR37826:SF3">
    <property type="entry name" value="J DOMAIN-CONTAINING PROTEIN"/>
    <property type="match status" value="1"/>
</dbReference>
<evidence type="ECO:0000256" key="2">
    <source>
        <dbReference type="SAM" id="Phobius"/>
    </source>
</evidence>
<dbReference type="EMBL" id="NNSR01000016">
    <property type="protein sequence ID" value="PKD32704.1"/>
    <property type="molecule type" value="Genomic_DNA"/>
</dbReference>
<accession>A0A2N0UM89</accession>
<dbReference type="Proteomes" id="UP000233425">
    <property type="component" value="Unassembled WGS sequence"/>
</dbReference>
<organism evidence="3 4">
    <name type="scientific">Ruminococcus bromii</name>
    <dbReference type="NCBI Taxonomy" id="40518"/>
    <lineage>
        <taxon>Bacteria</taxon>
        <taxon>Bacillati</taxon>
        <taxon>Bacillota</taxon>
        <taxon>Clostridia</taxon>
        <taxon>Eubacteriales</taxon>
        <taxon>Oscillospiraceae</taxon>
        <taxon>Ruminococcus</taxon>
    </lineage>
</organism>
<comment type="caution">
    <text evidence="3">The sequence shown here is derived from an EMBL/GenBank/DDBJ whole genome shotgun (WGS) entry which is preliminary data.</text>
</comment>
<keyword evidence="2" id="KW-0812">Transmembrane</keyword>